<proteinExistence type="predicted"/>
<comment type="caution">
    <text evidence="2">The sequence shown here is derived from an EMBL/GenBank/DDBJ whole genome shotgun (WGS) entry which is preliminary data.</text>
</comment>
<dbReference type="AlphaFoldDB" id="A0A9P6KX06"/>
<dbReference type="EMBL" id="WJXW01000001">
    <property type="protein sequence ID" value="KAF9741504.1"/>
    <property type="molecule type" value="Genomic_DNA"/>
</dbReference>
<feature type="compositionally biased region" description="Basic residues" evidence="1">
    <location>
        <begin position="24"/>
        <end position="33"/>
    </location>
</feature>
<protein>
    <submittedName>
        <fullName evidence="2">Uncharacterized protein</fullName>
    </submittedName>
</protein>
<evidence type="ECO:0000313" key="2">
    <source>
        <dbReference type="EMBL" id="KAF9741504.1"/>
    </source>
</evidence>
<reference evidence="2" key="1">
    <citation type="journal article" date="2020" name="Mol. Plant Microbe Interact.">
        <title>Genome Sequence of the Biocontrol Agent Coniothyrium minitans strain Conio (IMI 134523).</title>
        <authorList>
            <person name="Patel D."/>
            <person name="Shittu T.A."/>
            <person name="Baroncelli R."/>
            <person name="Muthumeenakshi S."/>
            <person name="Osborne T.H."/>
            <person name="Janganan T.K."/>
            <person name="Sreenivasaprasad S."/>
        </authorList>
    </citation>
    <scope>NUCLEOTIDE SEQUENCE</scope>
    <source>
        <strain evidence="2">Conio</strain>
    </source>
</reference>
<sequence length="271" mass="29823">MIDAGTESPDASHDCACKQASKQARTHSSHARTHAAVGHAHCRHPNRTRTHTHTHTQPPSRCPQTYLHTTDVTLLGVIESAGVPIHPGIPPSHRAWYPADAALQNPMPTPQAASVPEQASNVGSFKESNRWHTLSLPRASPQRFASGSRIGTPTLAQCGTTQSWQNDPPKDTHDRAQNTTIHSLGSSGISKAAPNEPLLCGHVLSVRTRKHSQQANNHLRPRTSDVNLVFQHRRPPYRTHVERREKKKKTTTATTNSRGCRDYPEMPNVCV</sequence>
<name>A0A9P6KX06_9PLEO</name>
<accession>A0A9P6KX06</accession>
<gene>
    <name evidence="2" type="ORF">PMIN01_01043</name>
</gene>
<feature type="compositionally biased region" description="Polar residues" evidence="1">
    <location>
        <begin position="143"/>
        <end position="166"/>
    </location>
</feature>
<feature type="region of interest" description="Disordered" evidence="1">
    <location>
        <begin position="142"/>
        <end position="177"/>
    </location>
</feature>
<feature type="region of interest" description="Disordered" evidence="1">
    <location>
        <begin position="1"/>
        <end position="61"/>
    </location>
</feature>
<dbReference type="Proteomes" id="UP000756921">
    <property type="component" value="Unassembled WGS sequence"/>
</dbReference>
<evidence type="ECO:0000256" key="1">
    <source>
        <dbReference type="SAM" id="MobiDB-lite"/>
    </source>
</evidence>
<feature type="region of interest" description="Disordered" evidence="1">
    <location>
        <begin position="239"/>
        <end position="260"/>
    </location>
</feature>
<feature type="compositionally biased region" description="Basic residues" evidence="1">
    <location>
        <begin position="40"/>
        <end position="54"/>
    </location>
</feature>
<organism evidence="2 3">
    <name type="scientific">Paraphaeosphaeria minitans</name>
    <dbReference type="NCBI Taxonomy" id="565426"/>
    <lineage>
        <taxon>Eukaryota</taxon>
        <taxon>Fungi</taxon>
        <taxon>Dikarya</taxon>
        <taxon>Ascomycota</taxon>
        <taxon>Pezizomycotina</taxon>
        <taxon>Dothideomycetes</taxon>
        <taxon>Pleosporomycetidae</taxon>
        <taxon>Pleosporales</taxon>
        <taxon>Massarineae</taxon>
        <taxon>Didymosphaeriaceae</taxon>
        <taxon>Paraphaeosphaeria</taxon>
    </lineage>
</organism>
<evidence type="ECO:0000313" key="3">
    <source>
        <dbReference type="Proteomes" id="UP000756921"/>
    </source>
</evidence>
<keyword evidence="3" id="KW-1185">Reference proteome</keyword>